<keyword evidence="3" id="KW-1185">Reference proteome</keyword>
<protein>
    <submittedName>
        <fullName evidence="2">SDR family oxidoreductase</fullName>
    </submittedName>
</protein>
<gene>
    <name evidence="2" type="ORF">GCM10009001_14290</name>
</gene>
<dbReference type="Pfam" id="PF13460">
    <property type="entry name" value="NAD_binding_10"/>
    <property type="match status" value="1"/>
</dbReference>
<accession>A0ABP3QX22</accession>
<dbReference type="Gene3D" id="3.40.50.720">
    <property type="entry name" value="NAD(P)-binding Rossmann-like Domain"/>
    <property type="match status" value="1"/>
</dbReference>
<sequence length="206" mass="22708">MNIYLLGATGRVGREILKKAIADRNHVTALVRAPEKLQVTSDYLSVIQGNVLDEQAVRRSMSGTSVVISALSTDKNQTLSKSMPHIVQSMEEHELNRIVTIGTAGILNSRTRPGLYRFQTNESKRKSTVAAEDHLTAFQLLKNSDLTWTVVCPTYLPAGEETGEYRTADSVLPENGTKISVEDTAAFAYKELTENTLLHKRAGIAY</sequence>
<feature type="domain" description="NAD(P)-binding" evidence="1">
    <location>
        <begin position="7"/>
        <end position="194"/>
    </location>
</feature>
<dbReference type="PANTHER" id="PTHR43355">
    <property type="entry name" value="FLAVIN REDUCTASE (NADPH)"/>
    <property type="match status" value="1"/>
</dbReference>
<evidence type="ECO:0000313" key="2">
    <source>
        <dbReference type="EMBL" id="GAA0599160.1"/>
    </source>
</evidence>
<dbReference type="InterPro" id="IPR016040">
    <property type="entry name" value="NAD(P)-bd_dom"/>
</dbReference>
<comment type="caution">
    <text evidence="2">The sequence shown here is derived from an EMBL/GenBank/DDBJ whole genome shotgun (WGS) entry which is preliminary data.</text>
</comment>
<name>A0ABP3QX22_9BACI</name>
<reference evidence="3" key="1">
    <citation type="journal article" date="2019" name="Int. J. Syst. Evol. Microbiol.">
        <title>The Global Catalogue of Microorganisms (GCM) 10K type strain sequencing project: providing services to taxonomists for standard genome sequencing and annotation.</title>
        <authorList>
            <consortium name="The Broad Institute Genomics Platform"/>
            <consortium name="The Broad Institute Genome Sequencing Center for Infectious Disease"/>
            <person name="Wu L."/>
            <person name="Ma J."/>
        </authorList>
    </citation>
    <scope>NUCLEOTIDE SEQUENCE [LARGE SCALE GENOMIC DNA]</scope>
    <source>
        <strain evidence="3">JCM 15395</strain>
    </source>
</reference>
<dbReference type="SUPFAM" id="SSF51735">
    <property type="entry name" value="NAD(P)-binding Rossmann-fold domains"/>
    <property type="match status" value="1"/>
</dbReference>
<dbReference type="RefSeq" id="WP_343811594.1">
    <property type="nucleotide sequence ID" value="NZ_BAAADS010000009.1"/>
</dbReference>
<dbReference type="InterPro" id="IPR036291">
    <property type="entry name" value="NAD(P)-bd_dom_sf"/>
</dbReference>
<organism evidence="2 3">
    <name type="scientific">Virgibacillus siamensis</name>
    <dbReference type="NCBI Taxonomy" id="480071"/>
    <lineage>
        <taxon>Bacteria</taxon>
        <taxon>Bacillati</taxon>
        <taxon>Bacillota</taxon>
        <taxon>Bacilli</taxon>
        <taxon>Bacillales</taxon>
        <taxon>Bacillaceae</taxon>
        <taxon>Virgibacillus</taxon>
    </lineage>
</organism>
<dbReference type="EMBL" id="BAAADS010000009">
    <property type="protein sequence ID" value="GAA0599160.1"/>
    <property type="molecule type" value="Genomic_DNA"/>
</dbReference>
<dbReference type="CDD" id="cd05244">
    <property type="entry name" value="BVR-B_like_SDR_a"/>
    <property type="match status" value="1"/>
</dbReference>
<dbReference type="Proteomes" id="UP001500866">
    <property type="component" value="Unassembled WGS sequence"/>
</dbReference>
<proteinExistence type="predicted"/>
<dbReference type="InterPro" id="IPR051606">
    <property type="entry name" value="Polyketide_Oxido-like"/>
</dbReference>
<evidence type="ECO:0000259" key="1">
    <source>
        <dbReference type="Pfam" id="PF13460"/>
    </source>
</evidence>
<dbReference type="PANTHER" id="PTHR43355:SF2">
    <property type="entry name" value="FLAVIN REDUCTASE (NADPH)"/>
    <property type="match status" value="1"/>
</dbReference>
<evidence type="ECO:0000313" key="3">
    <source>
        <dbReference type="Proteomes" id="UP001500866"/>
    </source>
</evidence>